<feature type="compositionally biased region" description="Polar residues" evidence="1">
    <location>
        <begin position="175"/>
        <end position="194"/>
    </location>
</feature>
<reference evidence="2 3" key="1">
    <citation type="journal article" date="2018" name="Nat. Ecol. Evol.">
        <title>Pezizomycetes genomes reveal the molecular basis of ectomycorrhizal truffle lifestyle.</title>
        <authorList>
            <person name="Murat C."/>
            <person name="Payen T."/>
            <person name="Noel B."/>
            <person name="Kuo A."/>
            <person name="Morin E."/>
            <person name="Chen J."/>
            <person name="Kohler A."/>
            <person name="Krizsan K."/>
            <person name="Balestrini R."/>
            <person name="Da Silva C."/>
            <person name="Montanini B."/>
            <person name="Hainaut M."/>
            <person name="Levati E."/>
            <person name="Barry K.W."/>
            <person name="Belfiori B."/>
            <person name="Cichocki N."/>
            <person name="Clum A."/>
            <person name="Dockter R.B."/>
            <person name="Fauchery L."/>
            <person name="Guy J."/>
            <person name="Iotti M."/>
            <person name="Le Tacon F."/>
            <person name="Lindquist E.A."/>
            <person name="Lipzen A."/>
            <person name="Malagnac F."/>
            <person name="Mello A."/>
            <person name="Molinier V."/>
            <person name="Miyauchi S."/>
            <person name="Poulain J."/>
            <person name="Riccioni C."/>
            <person name="Rubini A."/>
            <person name="Sitrit Y."/>
            <person name="Splivallo R."/>
            <person name="Traeger S."/>
            <person name="Wang M."/>
            <person name="Zifcakova L."/>
            <person name="Wipf D."/>
            <person name="Zambonelli A."/>
            <person name="Paolocci F."/>
            <person name="Nowrousian M."/>
            <person name="Ottonello S."/>
            <person name="Baldrian P."/>
            <person name="Spatafora J.W."/>
            <person name="Henrissat B."/>
            <person name="Nagy L.G."/>
            <person name="Aury J.M."/>
            <person name="Wincker P."/>
            <person name="Grigoriev I.V."/>
            <person name="Bonfante P."/>
            <person name="Martin F.M."/>
        </authorList>
    </citation>
    <scope>NUCLEOTIDE SEQUENCE [LARGE SCALE GENOMIC DNA]</scope>
    <source>
        <strain evidence="2 3">RN42</strain>
    </source>
</reference>
<feature type="region of interest" description="Disordered" evidence="1">
    <location>
        <begin position="1"/>
        <end position="135"/>
    </location>
</feature>
<dbReference type="EMBL" id="ML119652">
    <property type="protein sequence ID" value="RPA85758.1"/>
    <property type="molecule type" value="Genomic_DNA"/>
</dbReference>
<proteinExistence type="predicted"/>
<accession>A0A3N4IM17</accession>
<name>A0A3N4IM17_ASCIM</name>
<feature type="region of interest" description="Disordered" evidence="1">
    <location>
        <begin position="262"/>
        <end position="283"/>
    </location>
</feature>
<feature type="compositionally biased region" description="Low complexity" evidence="1">
    <location>
        <begin position="15"/>
        <end position="37"/>
    </location>
</feature>
<evidence type="ECO:0000313" key="2">
    <source>
        <dbReference type="EMBL" id="RPA85758.1"/>
    </source>
</evidence>
<feature type="compositionally biased region" description="Low complexity" evidence="1">
    <location>
        <begin position="265"/>
        <end position="283"/>
    </location>
</feature>
<feature type="region of interest" description="Disordered" evidence="1">
    <location>
        <begin position="170"/>
        <end position="194"/>
    </location>
</feature>
<feature type="compositionally biased region" description="Low complexity" evidence="1">
    <location>
        <begin position="58"/>
        <end position="73"/>
    </location>
</feature>
<organism evidence="2 3">
    <name type="scientific">Ascobolus immersus RN42</name>
    <dbReference type="NCBI Taxonomy" id="1160509"/>
    <lineage>
        <taxon>Eukaryota</taxon>
        <taxon>Fungi</taxon>
        <taxon>Dikarya</taxon>
        <taxon>Ascomycota</taxon>
        <taxon>Pezizomycotina</taxon>
        <taxon>Pezizomycetes</taxon>
        <taxon>Pezizales</taxon>
        <taxon>Ascobolaceae</taxon>
        <taxon>Ascobolus</taxon>
    </lineage>
</organism>
<evidence type="ECO:0000313" key="3">
    <source>
        <dbReference type="Proteomes" id="UP000275078"/>
    </source>
</evidence>
<sequence length="283" mass="30223">MPLIRNPFARKHEPAPVVAPAEAASTGAATPTTTDAAKGGEDESQQIPANGHDVEAQGTTTTANNAKSASGSKPVNIVKTSGKDEPDVYKLGVVSDGVYLPPSPPTEKRGSKVWRRSTSSQTVKSRDSTTEGEPFTISRESFDSYRRSFDISARLPVTDYGKERRSLDVRLRGPNSGSTYTPPRTARASESNMRPTVESIFEEVSLADEHHQPARRRGLLSKLVGHSEEPGNEKRQTLGARLRGKGNVVGEAELLRIDRERQAKAAAAAGAGPAGPTDGTDVQ</sequence>
<gene>
    <name evidence="2" type="ORF">BJ508DRAFT_167229</name>
</gene>
<evidence type="ECO:0000256" key="1">
    <source>
        <dbReference type="SAM" id="MobiDB-lite"/>
    </source>
</evidence>
<feature type="compositionally biased region" description="Basic and acidic residues" evidence="1">
    <location>
        <begin position="225"/>
        <end position="236"/>
    </location>
</feature>
<dbReference type="OrthoDB" id="5397330at2759"/>
<feature type="region of interest" description="Disordered" evidence="1">
    <location>
        <begin position="208"/>
        <end position="241"/>
    </location>
</feature>
<protein>
    <submittedName>
        <fullName evidence="2">Uncharacterized protein</fullName>
    </submittedName>
</protein>
<dbReference type="AlphaFoldDB" id="A0A3N4IM17"/>
<dbReference type="Proteomes" id="UP000275078">
    <property type="component" value="Unassembled WGS sequence"/>
</dbReference>
<keyword evidence="3" id="KW-1185">Reference proteome</keyword>